<keyword evidence="1" id="KW-0472">Membrane</keyword>
<dbReference type="AlphaFoldDB" id="A0A1M6UC00"/>
<dbReference type="InterPro" id="IPR001054">
    <property type="entry name" value="A/G_cyclase"/>
</dbReference>
<dbReference type="Gene3D" id="3.30.70.1230">
    <property type="entry name" value="Nucleotide cyclase"/>
    <property type="match status" value="1"/>
</dbReference>
<dbReference type="SUPFAM" id="SSF55073">
    <property type="entry name" value="Nucleotide cyclase"/>
    <property type="match status" value="1"/>
</dbReference>
<keyword evidence="1" id="KW-1133">Transmembrane helix</keyword>
<dbReference type="SMART" id="SM00044">
    <property type="entry name" value="CYCc"/>
    <property type="match status" value="1"/>
</dbReference>
<keyword evidence="1" id="KW-0812">Transmembrane</keyword>
<feature type="transmembrane region" description="Helical" evidence="1">
    <location>
        <begin position="6"/>
        <end position="22"/>
    </location>
</feature>
<dbReference type="CDD" id="cd07302">
    <property type="entry name" value="CHD"/>
    <property type="match status" value="1"/>
</dbReference>
<dbReference type="GO" id="GO:0035556">
    <property type="term" value="P:intracellular signal transduction"/>
    <property type="evidence" value="ECO:0007669"/>
    <property type="project" value="InterPro"/>
</dbReference>
<evidence type="ECO:0000256" key="1">
    <source>
        <dbReference type="SAM" id="Phobius"/>
    </source>
</evidence>
<evidence type="ECO:0000313" key="3">
    <source>
        <dbReference type="EMBL" id="SEC44123.1"/>
    </source>
</evidence>
<name>A0A1M6UC00_9BRAD</name>
<proteinExistence type="predicted"/>
<evidence type="ECO:0000313" key="4">
    <source>
        <dbReference type="Proteomes" id="UP000183208"/>
    </source>
</evidence>
<feature type="domain" description="Guanylate cyclase" evidence="2">
    <location>
        <begin position="80"/>
        <end position="212"/>
    </location>
</feature>
<reference evidence="3 4" key="1">
    <citation type="submission" date="2016-10" db="EMBL/GenBank/DDBJ databases">
        <authorList>
            <person name="de Groot N.N."/>
        </authorList>
    </citation>
    <scope>NUCLEOTIDE SEQUENCE [LARGE SCALE GENOMIC DNA]</scope>
    <source>
        <strain evidence="3 4">GAS522</strain>
    </source>
</reference>
<dbReference type="Pfam" id="PF00211">
    <property type="entry name" value="Guanylate_cyc"/>
    <property type="match status" value="1"/>
</dbReference>
<sequence length="270" mass="29293">MTWTVVTAAVLVIIAILGGALYRQRRLNQNLRSQLEAAAANLEQLQQACSRLAPAGVVQRLISDEVQPGTGPKAERKVATALFVDLVGFTAMSERLEPAVLARVLDGYYQRMSDAIDEHRGQVGSFVGDGIVAYFGATQPNPWQCDDAVRAALAMRAAIDEYNGELDREGLPRLSIGIGIDRGPGLAGLMGSRDRKEYAFIGRSVNLAARVQALTRIHQVDILVTETVRDDLDPGFVLVPMPAEPVKGLTKPVMTYAVRRRSTDREPAVG</sequence>
<gene>
    <name evidence="3" type="ORF">SAMN05444171_1418</name>
</gene>
<evidence type="ECO:0000259" key="2">
    <source>
        <dbReference type="PROSITE" id="PS50125"/>
    </source>
</evidence>
<protein>
    <submittedName>
        <fullName evidence="3">Adenylate cyclase</fullName>
    </submittedName>
</protein>
<dbReference type="PANTHER" id="PTHR43081:SF1">
    <property type="entry name" value="ADENYLATE CYCLASE, TERMINAL-DIFFERENTIATION SPECIFIC"/>
    <property type="match status" value="1"/>
</dbReference>
<organism evidence="3 4">
    <name type="scientific">Bradyrhizobium lablabi</name>
    <dbReference type="NCBI Taxonomy" id="722472"/>
    <lineage>
        <taxon>Bacteria</taxon>
        <taxon>Pseudomonadati</taxon>
        <taxon>Pseudomonadota</taxon>
        <taxon>Alphaproteobacteria</taxon>
        <taxon>Hyphomicrobiales</taxon>
        <taxon>Nitrobacteraceae</taxon>
        <taxon>Bradyrhizobium</taxon>
    </lineage>
</organism>
<dbReference type="EMBL" id="FNTI01000001">
    <property type="protein sequence ID" value="SEC44123.1"/>
    <property type="molecule type" value="Genomic_DNA"/>
</dbReference>
<dbReference type="InterPro" id="IPR050697">
    <property type="entry name" value="Adenylyl/Guanylyl_Cyclase_3/4"/>
</dbReference>
<accession>A0A1M6UC00</accession>
<dbReference type="PANTHER" id="PTHR43081">
    <property type="entry name" value="ADENYLATE CYCLASE, TERMINAL-DIFFERENTIATION SPECIFIC-RELATED"/>
    <property type="match status" value="1"/>
</dbReference>
<dbReference type="PROSITE" id="PS50125">
    <property type="entry name" value="GUANYLATE_CYCLASE_2"/>
    <property type="match status" value="1"/>
</dbReference>
<dbReference type="RefSeq" id="WP_074817242.1">
    <property type="nucleotide sequence ID" value="NZ_FNTI01000001.1"/>
</dbReference>
<dbReference type="GO" id="GO:0004016">
    <property type="term" value="F:adenylate cyclase activity"/>
    <property type="evidence" value="ECO:0007669"/>
    <property type="project" value="UniProtKB-ARBA"/>
</dbReference>
<dbReference type="InterPro" id="IPR029787">
    <property type="entry name" value="Nucleotide_cyclase"/>
</dbReference>
<dbReference type="Proteomes" id="UP000183208">
    <property type="component" value="Unassembled WGS sequence"/>
</dbReference>
<dbReference type="GO" id="GO:0009190">
    <property type="term" value="P:cyclic nucleotide biosynthetic process"/>
    <property type="evidence" value="ECO:0007669"/>
    <property type="project" value="InterPro"/>
</dbReference>